<sequence>GAHIDRIILDTDKCCREHDHCRHTISAFSLKYGVFNRHLFTVSHCQCDRRFRNCLLGVNDTVSNLVGYGFFNVLKVPCFVFESRMQCTQAAKQERSPVASKSNSDWLVTTGMTLFTS</sequence>
<dbReference type="InterPro" id="IPR033113">
    <property type="entry name" value="PLA2_histidine"/>
</dbReference>
<dbReference type="PROSITE" id="PS00118">
    <property type="entry name" value="PA2_HIS"/>
    <property type="match status" value="1"/>
</dbReference>
<evidence type="ECO:0000313" key="4">
    <source>
        <dbReference type="Ensembl" id="ENSECRP00000030692.1"/>
    </source>
</evidence>
<dbReference type="GO" id="GO:0005576">
    <property type="term" value="C:extracellular region"/>
    <property type="evidence" value="ECO:0007669"/>
    <property type="project" value="UniProtKB-SubCell"/>
</dbReference>
<protein>
    <recommendedName>
        <fullName evidence="3">Phospholipase A2-like central domain-containing protein</fullName>
    </recommendedName>
</protein>
<dbReference type="Pfam" id="PF05826">
    <property type="entry name" value="Phospholip_A2_2"/>
    <property type="match status" value="1"/>
</dbReference>
<dbReference type="GO" id="GO:0004623">
    <property type="term" value="F:phospholipase A2 activity"/>
    <property type="evidence" value="ECO:0007669"/>
    <property type="project" value="InterPro"/>
</dbReference>
<reference evidence="4" key="1">
    <citation type="submission" date="2021-06" db="EMBL/GenBank/DDBJ databases">
        <authorList>
            <consortium name="Wellcome Sanger Institute Data Sharing"/>
        </authorList>
    </citation>
    <scope>NUCLEOTIDE SEQUENCE [LARGE SCALE GENOMIC DNA]</scope>
</reference>
<dbReference type="PANTHER" id="PTHR12253">
    <property type="entry name" value="RH14732P"/>
    <property type="match status" value="1"/>
</dbReference>
<accession>A0A8C4THG2</accession>
<dbReference type="InterPro" id="IPR016090">
    <property type="entry name" value="PLA2-like_dom"/>
</dbReference>
<evidence type="ECO:0000256" key="2">
    <source>
        <dbReference type="ARBA" id="ARBA00022525"/>
    </source>
</evidence>
<reference evidence="4" key="2">
    <citation type="submission" date="2025-08" db="UniProtKB">
        <authorList>
            <consortium name="Ensembl"/>
        </authorList>
    </citation>
    <scope>IDENTIFICATION</scope>
</reference>
<evidence type="ECO:0000313" key="5">
    <source>
        <dbReference type="Proteomes" id="UP000694620"/>
    </source>
</evidence>
<name>A0A8C4THG2_ERPCA</name>
<evidence type="ECO:0000256" key="1">
    <source>
        <dbReference type="ARBA" id="ARBA00004613"/>
    </source>
</evidence>
<dbReference type="InterPro" id="IPR036444">
    <property type="entry name" value="PLipase_A2_dom_sf"/>
</dbReference>
<comment type="subcellular location">
    <subcellularLocation>
        <location evidence="1">Secreted</location>
    </subcellularLocation>
</comment>
<keyword evidence="2" id="KW-0964">Secreted</keyword>
<reference evidence="4" key="3">
    <citation type="submission" date="2025-09" db="UniProtKB">
        <authorList>
            <consortium name="Ensembl"/>
        </authorList>
    </citation>
    <scope>IDENTIFICATION</scope>
</reference>
<dbReference type="Ensembl" id="ENSECRT00000031337.1">
    <property type="protein sequence ID" value="ENSECRP00000030692.1"/>
    <property type="gene ID" value="ENSECRG00000020827.1"/>
</dbReference>
<dbReference type="GO" id="GO:0006644">
    <property type="term" value="P:phospholipid metabolic process"/>
    <property type="evidence" value="ECO:0007669"/>
    <property type="project" value="InterPro"/>
</dbReference>
<dbReference type="Proteomes" id="UP000694620">
    <property type="component" value="Chromosome 18"/>
</dbReference>
<dbReference type="GeneTree" id="ENSGT00940000165179"/>
<organism evidence="4 5">
    <name type="scientific">Erpetoichthys calabaricus</name>
    <name type="common">Rope fish</name>
    <name type="synonym">Calamoichthys calabaricus</name>
    <dbReference type="NCBI Taxonomy" id="27687"/>
    <lineage>
        <taxon>Eukaryota</taxon>
        <taxon>Metazoa</taxon>
        <taxon>Chordata</taxon>
        <taxon>Craniata</taxon>
        <taxon>Vertebrata</taxon>
        <taxon>Euteleostomi</taxon>
        <taxon>Actinopterygii</taxon>
        <taxon>Polypteriformes</taxon>
        <taxon>Polypteridae</taxon>
        <taxon>Erpetoichthys</taxon>
    </lineage>
</organism>
<dbReference type="GO" id="GO:0050482">
    <property type="term" value="P:arachidonate secretion"/>
    <property type="evidence" value="ECO:0007669"/>
    <property type="project" value="InterPro"/>
</dbReference>
<keyword evidence="5" id="KW-1185">Reference proteome</keyword>
<evidence type="ECO:0000259" key="3">
    <source>
        <dbReference type="Pfam" id="PF05826"/>
    </source>
</evidence>
<dbReference type="SUPFAM" id="SSF48619">
    <property type="entry name" value="Phospholipase A2, PLA2"/>
    <property type="match status" value="1"/>
</dbReference>
<dbReference type="Gene3D" id="1.20.90.10">
    <property type="entry name" value="Phospholipase A2 domain"/>
    <property type="match status" value="1"/>
</dbReference>
<dbReference type="AlphaFoldDB" id="A0A8C4THG2"/>
<proteinExistence type="predicted"/>
<feature type="domain" description="Phospholipase A2-like central" evidence="3">
    <location>
        <begin position="10"/>
        <end position="81"/>
    </location>
</feature>